<feature type="compositionally biased region" description="Low complexity" evidence="1">
    <location>
        <begin position="47"/>
        <end position="58"/>
    </location>
</feature>
<feature type="compositionally biased region" description="Basic residues" evidence="1">
    <location>
        <begin position="286"/>
        <end position="295"/>
    </location>
</feature>
<reference evidence="2" key="1">
    <citation type="submission" date="2017-08" db="EMBL/GenBank/DDBJ databases">
        <authorList>
            <person name="Polle J.E."/>
            <person name="Barry K."/>
            <person name="Cushman J."/>
            <person name="Schmutz J."/>
            <person name="Tran D."/>
            <person name="Hathwaick L.T."/>
            <person name="Yim W.C."/>
            <person name="Jenkins J."/>
            <person name="Mckie-Krisberg Z.M."/>
            <person name="Prochnik S."/>
            <person name="Lindquist E."/>
            <person name="Dockter R.B."/>
            <person name="Adam C."/>
            <person name="Molina H."/>
            <person name="Bunkerborg J."/>
            <person name="Jin E."/>
            <person name="Buchheim M."/>
            <person name="Magnuson J."/>
        </authorList>
    </citation>
    <scope>NUCLEOTIDE SEQUENCE</scope>
    <source>
        <strain evidence="2">CCAP 19/18</strain>
    </source>
</reference>
<gene>
    <name evidence="2" type="ORF">DUNSADRAFT_14228</name>
</gene>
<evidence type="ECO:0000313" key="2">
    <source>
        <dbReference type="EMBL" id="KAF5830646.1"/>
    </source>
</evidence>
<protein>
    <submittedName>
        <fullName evidence="2">Uncharacterized protein</fullName>
    </submittedName>
</protein>
<organism evidence="2 3">
    <name type="scientific">Dunaliella salina</name>
    <name type="common">Green alga</name>
    <name type="synonym">Protococcus salinus</name>
    <dbReference type="NCBI Taxonomy" id="3046"/>
    <lineage>
        <taxon>Eukaryota</taxon>
        <taxon>Viridiplantae</taxon>
        <taxon>Chlorophyta</taxon>
        <taxon>core chlorophytes</taxon>
        <taxon>Chlorophyceae</taxon>
        <taxon>CS clade</taxon>
        <taxon>Chlamydomonadales</taxon>
        <taxon>Dunaliellaceae</taxon>
        <taxon>Dunaliella</taxon>
    </lineage>
</organism>
<sequence length="303" mass="33958">MDYLLQRLLEEEGGRVATYSREIGMRWQHVMRAPAGVRMKRKRSPSRDSSVSSGSSTSRGGGEGVTPKSKKKKHYQAPYYVGPNVRKQREASTSRGRGVSREASASMGSSTDKSTSRGSSTDRSTSRGRGVSMEASTSRVRGASTSSSDEEEEHEAQQAAWVNLRTYMANQLEQNMEVHVVGALLRRVKEYLMSVHLLAELDRVNWGHRREQLFDMVYHGTVECHVGRMSQQLKTRICAQRCSPVRTSQVLCPAGSQGHSGTRLHYTFSSRGVRARQVPHPLLHPPMKKTSRGKRSMQQQQRV</sequence>
<evidence type="ECO:0000313" key="3">
    <source>
        <dbReference type="Proteomes" id="UP000815325"/>
    </source>
</evidence>
<comment type="caution">
    <text evidence="2">The sequence shown here is derived from an EMBL/GenBank/DDBJ whole genome shotgun (WGS) entry which is preliminary data.</text>
</comment>
<accession>A0ABQ7G7S0</accession>
<proteinExistence type="predicted"/>
<name>A0ABQ7G7S0_DUNSA</name>
<feature type="compositionally biased region" description="Low complexity" evidence="1">
    <location>
        <begin position="108"/>
        <end position="130"/>
    </location>
</feature>
<feature type="region of interest" description="Disordered" evidence="1">
    <location>
        <begin position="279"/>
        <end position="303"/>
    </location>
</feature>
<feature type="region of interest" description="Disordered" evidence="1">
    <location>
        <begin position="33"/>
        <end position="157"/>
    </location>
</feature>
<keyword evidence="3" id="KW-1185">Reference proteome</keyword>
<evidence type="ECO:0000256" key="1">
    <source>
        <dbReference type="SAM" id="MobiDB-lite"/>
    </source>
</evidence>
<dbReference type="Proteomes" id="UP000815325">
    <property type="component" value="Unassembled WGS sequence"/>
</dbReference>
<dbReference type="EMBL" id="MU070020">
    <property type="protein sequence ID" value="KAF5830646.1"/>
    <property type="molecule type" value="Genomic_DNA"/>
</dbReference>